<dbReference type="InterPro" id="IPR011059">
    <property type="entry name" value="Metal-dep_hydrolase_composite"/>
</dbReference>
<name>A0A383BIY3_9ZZZZ</name>
<dbReference type="SUPFAM" id="SSF51338">
    <property type="entry name" value="Composite domain of metallo-dependent hydrolases"/>
    <property type="match status" value="1"/>
</dbReference>
<proteinExistence type="predicted"/>
<accession>A0A383BIY3</accession>
<dbReference type="AlphaFoldDB" id="A0A383BIY3"/>
<evidence type="ECO:0008006" key="2">
    <source>
        <dbReference type="Google" id="ProtNLM"/>
    </source>
</evidence>
<dbReference type="EMBL" id="UINC01200792">
    <property type="protein sequence ID" value="SVE19839.1"/>
    <property type="molecule type" value="Genomic_DNA"/>
</dbReference>
<dbReference type="GO" id="GO:0016810">
    <property type="term" value="F:hydrolase activity, acting on carbon-nitrogen (but not peptide) bonds"/>
    <property type="evidence" value="ECO:0007669"/>
    <property type="project" value="InterPro"/>
</dbReference>
<dbReference type="Gene3D" id="2.30.40.10">
    <property type="entry name" value="Urease, subunit C, domain 1"/>
    <property type="match status" value="1"/>
</dbReference>
<reference evidence="1" key="1">
    <citation type="submission" date="2018-05" db="EMBL/GenBank/DDBJ databases">
        <authorList>
            <person name="Lanie J.A."/>
            <person name="Ng W.-L."/>
            <person name="Kazmierczak K.M."/>
            <person name="Andrzejewski T.M."/>
            <person name="Davidsen T.M."/>
            <person name="Wayne K.J."/>
            <person name="Tettelin H."/>
            <person name="Glass J.I."/>
            <person name="Rusch D."/>
            <person name="Podicherti R."/>
            <person name="Tsui H.-C.T."/>
            <person name="Winkler M.E."/>
        </authorList>
    </citation>
    <scope>NUCLEOTIDE SEQUENCE</scope>
</reference>
<evidence type="ECO:0000313" key="1">
    <source>
        <dbReference type="EMBL" id="SVE19839.1"/>
    </source>
</evidence>
<dbReference type="Gene3D" id="3.20.20.140">
    <property type="entry name" value="Metal-dependent hydrolases"/>
    <property type="match status" value="1"/>
</dbReference>
<dbReference type="InterPro" id="IPR032466">
    <property type="entry name" value="Metal_Hydrolase"/>
</dbReference>
<organism evidence="1">
    <name type="scientific">marine metagenome</name>
    <dbReference type="NCBI Taxonomy" id="408172"/>
    <lineage>
        <taxon>unclassified sequences</taxon>
        <taxon>metagenomes</taxon>
        <taxon>ecological metagenomes</taxon>
    </lineage>
</organism>
<feature type="non-terminal residue" evidence="1">
    <location>
        <position position="105"/>
    </location>
</feature>
<sequence>MGYQYDTLIYNVRIASMQDNELPYGELPPHAIAIKDGKIAALLPCDDSLDDVFEQAKSVIDATTLIPQNEGSTPKRPWLLPGFIDCHTHLVYGGNRAEEFEMRLQ</sequence>
<dbReference type="SUPFAM" id="SSF51556">
    <property type="entry name" value="Metallo-dependent hydrolases"/>
    <property type="match status" value="1"/>
</dbReference>
<gene>
    <name evidence="1" type="ORF">METZ01_LOCUS472693</name>
</gene>
<protein>
    <recommendedName>
        <fullName evidence="2">Imidazolonepropionase</fullName>
    </recommendedName>
</protein>